<protein>
    <submittedName>
        <fullName evidence="1">Uncharacterized protein</fullName>
    </submittedName>
</protein>
<proteinExistence type="predicted"/>
<dbReference type="Proteomes" id="UP001230207">
    <property type="component" value="Unassembled WGS sequence"/>
</dbReference>
<name>A0ABU0BY23_9HYPH</name>
<dbReference type="EMBL" id="JAUSVF010000003">
    <property type="protein sequence ID" value="MDQ0323161.1"/>
    <property type="molecule type" value="Genomic_DNA"/>
</dbReference>
<organism evidence="1 2">
    <name type="scientific">Pararhizobium capsulatum DSM 1112</name>
    <dbReference type="NCBI Taxonomy" id="1121113"/>
    <lineage>
        <taxon>Bacteria</taxon>
        <taxon>Pseudomonadati</taxon>
        <taxon>Pseudomonadota</taxon>
        <taxon>Alphaproteobacteria</taxon>
        <taxon>Hyphomicrobiales</taxon>
        <taxon>Rhizobiaceae</taxon>
        <taxon>Rhizobium/Agrobacterium group</taxon>
        <taxon>Pararhizobium</taxon>
    </lineage>
</organism>
<evidence type="ECO:0000313" key="1">
    <source>
        <dbReference type="EMBL" id="MDQ0323161.1"/>
    </source>
</evidence>
<sequence>MIGVMIIFSHLEKQTAGPHPKMMVRPALGGYSLGPIVIRAERKIVFFLDPERSVLNYLSTGSAGKRHLQARMG</sequence>
<gene>
    <name evidence="1" type="ORF">QO002_005367</name>
</gene>
<keyword evidence="2" id="KW-1185">Reference proteome</keyword>
<reference evidence="1 2" key="1">
    <citation type="submission" date="2023-07" db="EMBL/GenBank/DDBJ databases">
        <title>Genomic Encyclopedia of Type Strains, Phase IV (KMG-IV): sequencing the most valuable type-strain genomes for metagenomic binning, comparative biology and taxonomic classification.</title>
        <authorList>
            <person name="Goeker M."/>
        </authorList>
    </citation>
    <scope>NUCLEOTIDE SEQUENCE [LARGE SCALE GENOMIC DNA]</scope>
    <source>
        <strain evidence="1 2">DSM 1112</strain>
    </source>
</reference>
<evidence type="ECO:0000313" key="2">
    <source>
        <dbReference type="Proteomes" id="UP001230207"/>
    </source>
</evidence>
<comment type="caution">
    <text evidence="1">The sequence shown here is derived from an EMBL/GenBank/DDBJ whole genome shotgun (WGS) entry which is preliminary data.</text>
</comment>
<dbReference type="RefSeq" id="WP_307235540.1">
    <property type="nucleotide sequence ID" value="NZ_JAUSVF010000003.1"/>
</dbReference>
<accession>A0ABU0BY23</accession>